<name>A0AA39NMC2_ARMTA</name>
<comment type="caution">
    <text evidence="2">The sequence shown here is derived from an EMBL/GenBank/DDBJ whole genome shotgun (WGS) entry which is preliminary data.</text>
</comment>
<feature type="domain" description="Programmed cell death protein 2 C-terminal" evidence="1">
    <location>
        <begin position="269"/>
        <end position="413"/>
    </location>
</feature>
<accession>A0AA39NMC2</accession>
<dbReference type="Proteomes" id="UP001175211">
    <property type="component" value="Unassembled WGS sequence"/>
</dbReference>
<dbReference type="InterPro" id="IPR007320">
    <property type="entry name" value="PDCD2_C"/>
</dbReference>
<dbReference type="AlphaFoldDB" id="A0AA39NMC2"/>
<dbReference type="EMBL" id="JAUEPS010000002">
    <property type="protein sequence ID" value="KAK0468053.1"/>
    <property type="molecule type" value="Genomic_DNA"/>
</dbReference>
<evidence type="ECO:0000259" key="1">
    <source>
        <dbReference type="Pfam" id="PF04194"/>
    </source>
</evidence>
<dbReference type="GO" id="GO:0030490">
    <property type="term" value="P:maturation of SSU-rRNA"/>
    <property type="evidence" value="ECO:0007669"/>
    <property type="project" value="TreeGrafter"/>
</dbReference>
<dbReference type="RefSeq" id="XP_060338328.1">
    <property type="nucleotide sequence ID" value="XM_060475163.1"/>
</dbReference>
<dbReference type="PANTHER" id="PTHR47524:SF1">
    <property type="entry name" value="20S RRNA ACCUMULATION PROTEIN 4"/>
    <property type="match status" value="1"/>
</dbReference>
<dbReference type="PANTHER" id="PTHR47524">
    <property type="entry name" value="20S RRNA ACCUMULATION PROTEIN 4"/>
    <property type="match status" value="1"/>
</dbReference>
<keyword evidence="3" id="KW-1185">Reference proteome</keyword>
<evidence type="ECO:0000313" key="2">
    <source>
        <dbReference type="EMBL" id="KAK0468053.1"/>
    </source>
</evidence>
<dbReference type="Pfam" id="PF04194">
    <property type="entry name" value="PDCD2_C"/>
    <property type="match status" value="1"/>
</dbReference>
<dbReference type="GeneID" id="85358711"/>
<organism evidence="2 3">
    <name type="scientific">Armillaria tabescens</name>
    <name type="common">Ringless honey mushroom</name>
    <name type="synonym">Agaricus tabescens</name>
    <dbReference type="NCBI Taxonomy" id="1929756"/>
    <lineage>
        <taxon>Eukaryota</taxon>
        <taxon>Fungi</taxon>
        <taxon>Dikarya</taxon>
        <taxon>Basidiomycota</taxon>
        <taxon>Agaricomycotina</taxon>
        <taxon>Agaricomycetes</taxon>
        <taxon>Agaricomycetidae</taxon>
        <taxon>Agaricales</taxon>
        <taxon>Marasmiineae</taxon>
        <taxon>Physalacriaceae</taxon>
        <taxon>Desarmillaria</taxon>
    </lineage>
</organism>
<proteinExistence type="predicted"/>
<dbReference type="GO" id="GO:0005737">
    <property type="term" value="C:cytoplasm"/>
    <property type="evidence" value="ECO:0007669"/>
    <property type="project" value="InterPro"/>
</dbReference>
<reference evidence="2" key="1">
    <citation type="submission" date="2023-06" db="EMBL/GenBank/DDBJ databases">
        <authorList>
            <consortium name="Lawrence Berkeley National Laboratory"/>
            <person name="Ahrendt S."/>
            <person name="Sahu N."/>
            <person name="Indic B."/>
            <person name="Wong-Bajracharya J."/>
            <person name="Merenyi Z."/>
            <person name="Ke H.-M."/>
            <person name="Monk M."/>
            <person name="Kocsube S."/>
            <person name="Drula E."/>
            <person name="Lipzen A."/>
            <person name="Balint B."/>
            <person name="Henrissat B."/>
            <person name="Andreopoulos B."/>
            <person name="Martin F.M."/>
            <person name="Harder C.B."/>
            <person name="Rigling D."/>
            <person name="Ford K.L."/>
            <person name="Foster G.D."/>
            <person name="Pangilinan J."/>
            <person name="Papanicolaou A."/>
            <person name="Barry K."/>
            <person name="LaButti K."/>
            <person name="Viragh M."/>
            <person name="Koriabine M."/>
            <person name="Yan M."/>
            <person name="Riley R."/>
            <person name="Champramary S."/>
            <person name="Plett K.L."/>
            <person name="Tsai I.J."/>
            <person name="Slot J."/>
            <person name="Sipos G."/>
            <person name="Plett J."/>
            <person name="Nagy L.G."/>
            <person name="Grigoriev I.V."/>
        </authorList>
    </citation>
    <scope>NUCLEOTIDE SEQUENCE</scope>
    <source>
        <strain evidence="2">CCBAS 213</strain>
    </source>
</reference>
<protein>
    <submittedName>
        <fullName evidence="2">Programmed cell death protein 2</fullName>
    </submittedName>
</protein>
<sequence length="415" mass="46702">MPPVDDDWSDSDDVLDEIETSVTLGVPDGQISSQTDLSDAAVSRLGGLPSQCKVCSSPMELLAQMWCPFEDSPMDRALYIWGCARAQCQKKDGSIRAWRALRYNAEYAAKLEKKREKEKARAEAKKEKLQKAPLSNPFSVRFQMSAASTAPNPVWPWIAYFWWNYTCSAGDPIRRSLKLSDEEGDSDDESSSSEHSLLTAMASATLEDSPWRQTLSYPPQYLKTFSEYIAPESKPKIPSGAQIIDDADDSKGGKDIGWSEKYENSLDVDHVFERFSNRVKHEPEQCIRYDLNGVPLPFSTDKVFDLLFPAPITPPLPVTKPDFTVVPTSKRTYDPSSLPPCPSCRSKRVFECQLMPNTINNMSDEERRKAAVTAISGMDWGTCMVFSCEKDCCTENGQDAREAWREEHVLVQWDV</sequence>
<evidence type="ECO:0000313" key="3">
    <source>
        <dbReference type="Proteomes" id="UP001175211"/>
    </source>
</evidence>
<gene>
    <name evidence="2" type="ORF">EV420DRAFT_1616772</name>
</gene>